<accession>A0ABW4E6I3</accession>
<dbReference type="RefSeq" id="WP_379896230.1">
    <property type="nucleotide sequence ID" value="NZ_JBHTON010000014.1"/>
</dbReference>
<feature type="domain" description="Cobalamin-independent methionine synthase MetE C-terminal/archaeal" evidence="1">
    <location>
        <begin position="167"/>
        <end position="352"/>
    </location>
</feature>
<dbReference type="InterPro" id="IPR038071">
    <property type="entry name" value="UROD/MetE-like_sf"/>
</dbReference>
<comment type="caution">
    <text evidence="2">The sequence shown here is derived from an EMBL/GenBank/DDBJ whole genome shotgun (WGS) entry which is preliminary data.</text>
</comment>
<dbReference type="InterPro" id="IPR002629">
    <property type="entry name" value="Met_Synth_C/arc"/>
</dbReference>
<dbReference type="PANTHER" id="PTHR43844:SF1">
    <property type="entry name" value="METHIONINE SYNTHASE"/>
    <property type="match status" value="1"/>
</dbReference>
<protein>
    <submittedName>
        <fullName evidence="2">Vitamin B12 independent methionine synthase</fullName>
    </submittedName>
</protein>
<proteinExistence type="predicted"/>
<dbReference type="NCBIfam" id="NF004875">
    <property type="entry name" value="PRK06233.1"/>
    <property type="match status" value="1"/>
</dbReference>
<dbReference type="EMBL" id="JBHTON010000014">
    <property type="protein sequence ID" value="MFD1484583.1"/>
    <property type="molecule type" value="Genomic_DNA"/>
</dbReference>
<gene>
    <name evidence="2" type="ORF">ACFQ5J_05005</name>
</gene>
<dbReference type="Pfam" id="PF01717">
    <property type="entry name" value="Meth_synt_2"/>
    <property type="match status" value="1"/>
</dbReference>
<dbReference type="Gene3D" id="3.20.20.210">
    <property type="match status" value="1"/>
</dbReference>
<dbReference type="Proteomes" id="UP001597252">
    <property type="component" value="Unassembled WGS sequence"/>
</dbReference>
<evidence type="ECO:0000259" key="1">
    <source>
        <dbReference type="Pfam" id="PF01717"/>
    </source>
</evidence>
<evidence type="ECO:0000313" key="2">
    <source>
        <dbReference type="EMBL" id="MFD1484583.1"/>
    </source>
</evidence>
<organism evidence="2 3">
    <name type="scientific">Lacticaseibacillus baoqingensis</name>
    <dbReference type="NCBI Taxonomy" id="2486013"/>
    <lineage>
        <taxon>Bacteria</taxon>
        <taxon>Bacillati</taxon>
        <taxon>Bacillota</taxon>
        <taxon>Bacilli</taxon>
        <taxon>Lactobacillales</taxon>
        <taxon>Lactobacillaceae</taxon>
        <taxon>Lacticaseibacillus</taxon>
    </lineage>
</organism>
<evidence type="ECO:0000313" key="3">
    <source>
        <dbReference type="Proteomes" id="UP001597252"/>
    </source>
</evidence>
<sequence>MKEIIIMTKPYRADLVGSFLRPAELKQAHQDFLAGKLSNAREVQIQHEAIKDLVQKQAAAGFTAVTDGEFSRQYWHLDFLWGLLGVEKLNNVKYERNFKGNINTADNVTLTGKIAANPNHPFYDAFEFLQSVTPTGHEPKFTIPSPALLLRDHRSDNWHEFYANYADYAQAIAQAYIDTIQHFYDLGLRYLQIDDTNWAFLIDNLKRNEGDPEAQKPFVDLAQTAHDIIKNVLAHKPADLTIASHICRGNFQSTFLFAGGYEYVADYIKDLPYDGLFLEYDNERSGGFAPLATLWNGDQHKRIVLGLITSKFADLEDPAAVEARIQAATQYVPLENLAISTQCGFASTEQGNKITDADQWAKLALVQQVAQATWKD</sequence>
<reference evidence="3" key="1">
    <citation type="journal article" date="2019" name="Int. J. Syst. Evol. Microbiol.">
        <title>The Global Catalogue of Microorganisms (GCM) 10K type strain sequencing project: providing services to taxonomists for standard genome sequencing and annotation.</title>
        <authorList>
            <consortium name="The Broad Institute Genomics Platform"/>
            <consortium name="The Broad Institute Genome Sequencing Center for Infectious Disease"/>
            <person name="Wu L."/>
            <person name="Ma J."/>
        </authorList>
    </citation>
    <scope>NUCLEOTIDE SEQUENCE [LARGE SCALE GENOMIC DNA]</scope>
    <source>
        <strain evidence="3">CCM 8903</strain>
    </source>
</reference>
<name>A0ABW4E6I3_9LACO</name>
<dbReference type="PANTHER" id="PTHR43844">
    <property type="entry name" value="METHIONINE SYNTHASE"/>
    <property type="match status" value="1"/>
</dbReference>
<keyword evidence="3" id="KW-1185">Reference proteome</keyword>
<dbReference type="CDD" id="cd03311">
    <property type="entry name" value="CIMS_C_terminal_like"/>
    <property type="match status" value="1"/>
</dbReference>
<dbReference type="NCBIfam" id="NF005085">
    <property type="entry name" value="PRK06520.1"/>
    <property type="match status" value="1"/>
</dbReference>
<dbReference type="SUPFAM" id="SSF51726">
    <property type="entry name" value="UROD/MetE-like"/>
    <property type="match status" value="1"/>
</dbReference>